<evidence type="ECO:0000256" key="1">
    <source>
        <dbReference type="HAMAP-Rule" id="MF_02062"/>
    </source>
</evidence>
<sequence length="402" mass="42281">MPRHMDVPTFKLSAIQVLGVSCFGLVIGAGLRRALPILERLSIPAPVLGGLVYAFLALILRDRVVNLEFDLVLRDVLMIAFFTTVGMSASLRLLKLGGKRVAIFLGASVLGLVLQIVLGMTAAGALGLPPLFGVVTGAVSLTGGPATSLAFGPVFEQAGVHGATAVGLASAVFGIVVSGLLGGYVGSFLIRRHGLRPEASEQVAAPAIDLDAAPGEKHGTYVENIIAIGIAMALGSVVSAKFQDWGLTLPAYIGAMIVAGVVRNLDDAFQFLGIEQKRMDEIGEVTLDLFIVMALLTLQLWHLATLALPVLLILSMQVVLTVGLCWTAIYWVMGRTYTSAVMAGGYCGFMLGTTANALACMNEIVRKSGPAPQAFFVVSIVGAFLIDFINALLITQALNFFH</sequence>
<evidence type="ECO:0000313" key="3">
    <source>
        <dbReference type="Proteomes" id="UP000295781"/>
    </source>
</evidence>
<keyword evidence="1" id="KW-0739">Sodium transport</keyword>
<comment type="function">
    <text evidence="1">Catalyzes the sodium-dependent transport of glutamate.</text>
</comment>
<keyword evidence="1" id="KW-0406">Ion transport</keyword>
<dbReference type="HAMAP" id="MF_02062">
    <property type="entry name" value="GltS"/>
    <property type="match status" value="1"/>
</dbReference>
<feature type="transmembrane region" description="Helical" evidence="1">
    <location>
        <begin position="285"/>
        <end position="304"/>
    </location>
</feature>
<keyword evidence="1" id="KW-1003">Cell membrane</keyword>
<comment type="similarity">
    <text evidence="1">Belongs to the glutamate:Na(+) symporter (ESS) (TC 2.A.27) family.</text>
</comment>
<keyword evidence="1" id="KW-0813">Transport</keyword>
<feature type="transmembrane region" description="Helical" evidence="1">
    <location>
        <begin position="310"/>
        <end position="333"/>
    </location>
</feature>
<dbReference type="AlphaFoldDB" id="A0A4P2Q198"/>
<organism evidence="2 3">
    <name type="scientific">Sorangium cellulosum</name>
    <name type="common">Polyangium cellulosum</name>
    <dbReference type="NCBI Taxonomy" id="56"/>
    <lineage>
        <taxon>Bacteria</taxon>
        <taxon>Pseudomonadati</taxon>
        <taxon>Myxococcota</taxon>
        <taxon>Polyangia</taxon>
        <taxon>Polyangiales</taxon>
        <taxon>Polyangiaceae</taxon>
        <taxon>Sorangium</taxon>
    </lineage>
</organism>
<keyword evidence="1" id="KW-0472">Membrane</keyword>
<dbReference type="PROSITE" id="PS51257">
    <property type="entry name" value="PROKAR_LIPOPROTEIN"/>
    <property type="match status" value="1"/>
</dbReference>
<feature type="transmembrane region" description="Helical" evidence="1">
    <location>
        <begin position="340"/>
        <end position="359"/>
    </location>
</feature>
<keyword evidence="1" id="KW-0769">Symport</keyword>
<feature type="transmembrane region" description="Helical" evidence="1">
    <location>
        <begin position="371"/>
        <end position="394"/>
    </location>
</feature>
<reference evidence="2 3" key="1">
    <citation type="submission" date="2015-09" db="EMBL/GenBank/DDBJ databases">
        <title>Sorangium comparison.</title>
        <authorList>
            <person name="Zaburannyi N."/>
            <person name="Bunk B."/>
            <person name="Overmann J."/>
            <person name="Mueller R."/>
        </authorList>
    </citation>
    <scope>NUCLEOTIDE SEQUENCE [LARGE SCALE GENOMIC DNA]</scope>
    <source>
        <strain evidence="2 3">So ceGT47</strain>
    </source>
</reference>
<comment type="subcellular location">
    <subcellularLocation>
        <location evidence="1">Cell membrane</location>
        <topology evidence="1">Multi-pass membrane protein</topology>
    </subcellularLocation>
</comment>
<dbReference type="GO" id="GO:0015813">
    <property type="term" value="P:L-glutamate transmembrane transport"/>
    <property type="evidence" value="ECO:0007669"/>
    <property type="project" value="InterPro"/>
</dbReference>
<evidence type="ECO:0000313" key="2">
    <source>
        <dbReference type="EMBL" id="AUX22708.1"/>
    </source>
</evidence>
<feature type="transmembrane region" description="Helical" evidence="1">
    <location>
        <begin position="245"/>
        <end position="265"/>
    </location>
</feature>
<gene>
    <name evidence="2" type="primary">abc-msp</name>
    <name evidence="2" type="ORF">SOCEGT47_032140</name>
</gene>
<protein>
    <recommendedName>
        <fullName evidence="1">Sodium/glutamate symporter</fullName>
    </recommendedName>
</protein>
<dbReference type="Proteomes" id="UP000295781">
    <property type="component" value="Chromosome"/>
</dbReference>
<feature type="transmembrane region" description="Helical" evidence="1">
    <location>
        <begin position="12"/>
        <end position="31"/>
    </location>
</feature>
<feature type="transmembrane region" description="Helical" evidence="1">
    <location>
        <begin position="43"/>
        <end position="60"/>
    </location>
</feature>
<proteinExistence type="inferred from homology"/>
<feature type="transmembrane region" description="Helical" evidence="1">
    <location>
        <begin position="72"/>
        <end position="94"/>
    </location>
</feature>
<dbReference type="PANTHER" id="PTHR36178:SF1">
    <property type="entry name" value="SODIUM_GLUTAMATE SYMPORTER"/>
    <property type="match status" value="1"/>
</dbReference>
<dbReference type="PANTHER" id="PTHR36178">
    <property type="entry name" value="SLR0625 PROTEIN"/>
    <property type="match status" value="1"/>
</dbReference>
<feature type="transmembrane region" description="Helical" evidence="1">
    <location>
        <begin position="165"/>
        <end position="190"/>
    </location>
</feature>
<keyword evidence="1" id="KW-0029">Amino-acid transport</keyword>
<dbReference type="OrthoDB" id="4921038at2"/>
<feature type="transmembrane region" description="Helical" evidence="1">
    <location>
        <begin position="221"/>
        <end position="239"/>
    </location>
</feature>
<dbReference type="Pfam" id="PF03616">
    <property type="entry name" value="Glt_symporter"/>
    <property type="match status" value="1"/>
</dbReference>
<keyword evidence="1" id="KW-0812">Transmembrane</keyword>
<accession>A0A4P2Q198</accession>
<dbReference type="GO" id="GO:0015501">
    <property type="term" value="F:glutamate:sodium symporter activity"/>
    <property type="evidence" value="ECO:0007669"/>
    <property type="project" value="UniProtKB-UniRule"/>
</dbReference>
<feature type="transmembrane region" description="Helical" evidence="1">
    <location>
        <begin position="101"/>
        <end position="126"/>
    </location>
</feature>
<keyword evidence="1" id="KW-1133">Transmembrane helix</keyword>
<keyword evidence="1" id="KW-0915">Sodium</keyword>
<dbReference type="EMBL" id="CP012670">
    <property type="protein sequence ID" value="AUX22708.1"/>
    <property type="molecule type" value="Genomic_DNA"/>
</dbReference>
<name>A0A4P2Q198_SORCE</name>
<dbReference type="GO" id="GO:0005886">
    <property type="term" value="C:plasma membrane"/>
    <property type="evidence" value="ECO:0007669"/>
    <property type="project" value="UniProtKB-SubCell"/>
</dbReference>
<dbReference type="InterPro" id="IPR004445">
    <property type="entry name" value="GltS"/>
</dbReference>